<dbReference type="Proteomes" id="UP001283361">
    <property type="component" value="Unassembled WGS sequence"/>
</dbReference>
<comment type="caution">
    <text evidence="1">The sequence shown here is derived from an EMBL/GenBank/DDBJ whole genome shotgun (WGS) entry which is preliminary data.</text>
</comment>
<reference evidence="1" key="1">
    <citation type="journal article" date="2023" name="G3 (Bethesda)">
        <title>A reference genome for the long-term kleptoplast-retaining sea slug Elysia crispata morphotype clarki.</title>
        <authorList>
            <person name="Eastman K.E."/>
            <person name="Pendleton A.L."/>
            <person name="Shaikh M.A."/>
            <person name="Suttiyut T."/>
            <person name="Ogas R."/>
            <person name="Tomko P."/>
            <person name="Gavelis G."/>
            <person name="Widhalm J.R."/>
            <person name="Wisecaver J.H."/>
        </authorList>
    </citation>
    <scope>NUCLEOTIDE SEQUENCE</scope>
    <source>
        <strain evidence="1">ECLA1</strain>
    </source>
</reference>
<organism evidence="1 2">
    <name type="scientific">Elysia crispata</name>
    <name type="common">lettuce slug</name>
    <dbReference type="NCBI Taxonomy" id="231223"/>
    <lineage>
        <taxon>Eukaryota</taxon>
        <taxon>Metazoa</taxon>
        <taxon>Spiralia</taxon>
        <taxon>Lophotrochozoa</taxon>
        <taxon>Mollusca</taxon>
        <taxon>Gastropoda</taxon>
        <taxon>Heterobranchia</taxon>
        <taxon>Euthyneura</taxon>
        <taxon>Panpulmonata</taxon>
        <taxon>Sacoglossa</taxon>
        <taxon>Placobranchoidea</taxon>
        <taxon>Plakobranchidae</taxon>
        <taxon>Elysia</taxon>
    </lineage>
</organism>
<name>A0AAE0YW88_9GAST</name>
<keyword evidence="2" id="KW-1185">Reference proteome</keyword>
<evidence type="ECO:0000313" key="2">
    <source>
        <dbReference type="Proteomes" id="UP001283361"/>
    </source>
</evidence>
<sequence length="135" mass="15144">MGAGTRWSATTRESQWWYPQVKSHVNFLVTVMLAPEDQGQRGAAGVVTLCGFSLRTLKVIVHSGLYCKLRRPRKKHSQNWPRALDLASQKLNRMSRVRFLAEKSGSGFGFYRGQPLSLHPQLLLGLQGAILLPID</sequence>
<proteinExistence type="predicted"/>
<gene>
    <name evidence="1" type="ORF">RRG08_011634</name>
</gene>
<dbReference type="AlphaFoldDB" id="A0AAE0YW88"/>
<dbReference type="EMBL" id="JAWDGP010005291">
    <property type="protein sequence ID" value="KAK3758197.1"/>
    <property type="molecule type" value="Genomic_DNA"/>
</dbReference>
<evidence type="ECO:0000313" key="1">
    <source>
        <dbReference type="EMBL" id="KAK3758197.1"/>
    </source>
</evidence>
<protein>
    <submittedName>
        <fullName evidence="1">Uncharacterized protein</fullName>
    </submittedName>
</protein>
<accession>A0AAE0YW88</accession>